<keyword evidence="1" id="KW-0175">Coiled coil</keyword>
<evidence type="ECO:0000256" key="1">
    <source>
        <dbReference type="SAM" id="Coils"/>
    </source>
</evidence>
<dbReference type="RefSeq" id="XP_012654338.1">
    <property type="nucleotide sequence ID" value="XM_012798884.1"/>
</dbReference>
<sequence length="378" mass="45003">MQQIQQEVSFCQRHPSHHTIGVCLSKNFLKDQEKNDWKICQKCMSIYSKVYNDFLLFEDINDKNEYQIEEYPFDQATRKIKDFLNEKQASHKKVFIKEIEFIDQLIDQLKEIKSQLINFQESNEKLQQNMLNKIKQLYTDAYGIQHIKQALKQNCSKLENNQEIEFMKSELHQTFNQLCQLKEGQDIKQQINNFQQGAYNFINERLIHQFDNYQQIINQLSIEKLSVEQNSMQPVQLVRSKVPYPDALNTILYPRESFSENSSIYKVVFIDNQNFEDKCHFFIGCIDSELKDAIGYNHDMPCLCFICHLKQKEINISNIKQLSITAAFDIKQNQVTYTFNDNILNQHSVVISYNFQPFKEWKLFISTCFQLKFKVYKC</sequence>
<evidence type="ECO:0000313" key="2">
    <source>
        <dbReference type="EMBL" id="EWS73151.1"/>
    </source>
</evidence>
<accession>W7XGB8</accession>
<dbReference type="InParanoid" id="W7XGB8"/>
<dbReference type="KEGG" id="tet:TTHERM_000310207"/>
<keyword evidence="3" id="KW-1185">Reference proteome</keyword>
<dbReference type="EMBL" id="GG662608">
    <property type="protein sequence ID" value="EWS73151.1"/>
    <property type="molecule type" value="Genomic_DNA"/>
</dbReference>
<gene>
    <name evidence="2" type="ORF">TTHERM_000310207</name>
</gene>
<protein>
    <submittedName>
        <fullName evidence="2">Uncharacterized protein</fullName>
    </submittedName>
</protein>
<reference evidence="3" key="1">
    <citation type="journal article" date="2006" name="PLoS Biol.">
        <title>Macronuclear genome sequence of the ciliate Tetrahymena thermophila, a model eukaryote.</title>
        <authorList>
            <person name="Eisen J.A."/>
            <person name="Coyne R.S."/>
            <person name="Wu M."/>
            <person name="Wu D."/>
            <person name="Thiagarajan M."/>
            <person name="Wortman J.R."/>
            <person name="Badger J.H."/>
            <person name="Ren Q."/>
            <person name="Amedeo P."/>
            <person name="Jones K.M."/>
            <person name="Tallon L.J."/>
            <person name="Delcher A.L."/>
            <person name="Salzberg S.L."/>
            <person name="Silva J.C."/>
            <person name="Haas B.J."/>
            <person name="Majoros W.H."/>
            <person name="Farzad M."/>
            <person name="Carlton J.M."/>
            <person name="Smith R.K. Jr."/>
            <person name="Garg J."/>
            <person name="Pearlman R.E."/>
            <person name="Karrer K.M."/>
            <person name="Sun L."/>
            <person name="Manning G."/>
            <person name="Elde N.C."/>
            <person name="Turkewitz A.P."/>
            <person name="Asai D.J."/>
            <person name="Wilkes D.E."/>
            <person name="Wang Y."/>
            <person name="Cai H."/>
            <person name="Collins K."/>
            <person name="Stewart B.A."/>
            <person name="Lee S.R."/>
            <person name="Wilamowska K."/>
            <person name="Weinberg Z."/>
            <person name="Ruzzo W.L."/>
            <person name="Wloga D."/>
            <person name="Gaertig J."/>
            <person name="Frankel J."/>
            <person name="Tsao C.-C."/>
            <person name="Gorovsky M.A."/>
            <person name="Keeling P.J."/>
            <person name="Waller R.F."/>
            <person name="Patron N.J."/>
            <person name="Cherry J.M."/>
            <person name="Stover N.A."/>
            <person name="Krieger C.J."/>
            <person name="del Toro C."/>
            <person name="Ryder H.F."/>
            <person name="Williamson S.C."/>
            <person name="Barbeau R.A."/>
            <person name="Hamilton E.P."/>
            <person name="Orias E."/>
        </authorList>
    </citation>
    <scope>NUCLEOTIDE SEQUENCE [LARGE SCALE GENOMIC DNA]</scope>
    <source>
        <strain evidence="3">SB210</strain>
    </source>
</reference>
<proteinExistence type="predicted"/>
<evidence type="ECO:0000313" key="3">
    <source>
        <dbReference type="Proteomes" id="UP000009168"/>
    </source>
</evidence>
<organism evidence="2 3">
    <name type="scientific">Tetrahymena thermophila (strain SB210)</name>
    <dbReference type="NCBI Taxonomy" id="312017"/>
    <lineage>
        <taxon>Eukaryota</taxon>
        <taxon>Sar</taxon>
        <taxon>Alveolata</taxon>
        <taxon>Ciliophora</taxon>
        <taxon>Intramacronucleata</taxon>
        <taxon>Oligohymenophorea</taxon>
        <taxon>Hymenostomatida</taxon>
        <taxon>Tetrahymenina</taxon>
        <taxon>Tetrahymenidae</taxon>
        <taxon>Tetrahymena</taxon>
    </lineage>
</organism>
<feature type="coiled-coil region" evidence="1">
    <location>
        <begin position="102"/>
        <end position="129"/>
    </location>
</feature>
<dbReference type="AlphaFoldDB" id="W7XGB8"/>
<dbReference type="GeneID" id="24438339"/>
<dbReference type="Proteomes" id="UP000009168">
    <property type="component" value="Unassembled WGS sequence"/>
</dbReference>
<name>W7XGB8_TETTS</name>